<keyword evidence="3" id="KW-0808">Transferase</keyword>
<feature type="domain" description="NAF" evidence="7">
    <location>
        <begin position="77"/>
        <end position="101"/>
    </location>
</feature>
<protein>
    <recommendedName>
        <fullName evidence="1">non-specific serine/threonine protein kinase</fullName>
        <ecNumber evidence="1">2.7.11.1</ecNumber>
    </recommendedName>
</protein>
<evidence type="ECO:0000256" key="4">
    <source>
        <dbReference type="ARBA" id="ARBA00022741"/>
    </source>
</evidence>
<evidence type="ECO:0000256" key="5">
    <source>
        <dbReference type="ARBA" id="ARBA00022777"/>
    </source>
</evidence>
<keyword evidence="5" id="KW-0418">Kinase</keyword>
<dbReference type="GO" id="GO:0007165">
    <property type="term" value="P:signal transduction"/>
    <property type="evidence" value="ECO:0007669"/>
    <property type="project" value="InterPro"/>
</dbReference>
<dbReference type="Pfam" id="PF03822">
    <property type="entry name" value="NAF"/>
    <property type="match status" value="1"/>
</dbReference>
<dbReference type="EC" id="2.7.11.1" evidence="1"/>
<dbReference type="EMBL" id="JAJJMB010014260">
    <property type="protein sequence ID" value="KAI3861478.1"/>
    <property type="molecule type" value="Genomic_DNA"/>
</dbReference>
<sequence>DAPLPKWLSSGTQNLIRRILDRNRKTRITIMGIKEDEWFKQDYTPTNVEDDDDEGIHIDDGAFLIQEVPEDVDKYLNQPTLINAYQVISMFSCLDLSGFFEKEDASEGKIRFTSNHSPKNLLEKIEDIVTEMGLQVWKKNRMVSKV</sequence>
<comment type="caution">
    <text evidence="8">The sequence shown here is derived from an EMBL/GenBank/DDBJ whole genome shotgun (WGS) entry which is preliminary data.</text>
</comment>
<proteinExistence type="predicted"/>
<gene>
    <name evidence="8" type="ORF">MKW98_000430</name>
</gene>
<dbReference type="Proteomes" id="UP001202328">
    <property type="component" value="Unassembled WGS sequence"/>
</dbReference>
<dbReference type="InterPro" id="IPR018451">
    <property type="entry name" value="NAF/FISL_domain"/>
</dbReference>
<evidence type="ECO:0000259" key="7">
    <source>
        <dbReference type="PROSITE" id="PS50816"/>
    </source>
</evidence>
<dbReference type="SUPFAM" id="SSF56112">
    <property type="entry name" value="Protein kinase-like (PK-like)"/>
    <property type="match status" value="1"/>
</dbReference>
<dbReference type="GO" id="GO:0005524">
    <property type="term" value="F:ATP binding"/>
    <property type="evidence" value="ECO:0007669"/>
    <property type="project" value="UniProtKB-KW"/>
</dbReference>
<dbReference type="PROSITE" id="PS50816">
    <property type="entry name" value="NAF"/>
    <property type="match status" value="1"/>
</dbReference>
<evidence type="ECO:0000256" key="1">
    <source>
        <dbReference type="ARBA" id="ARBA00012513"/>
    </source>
</evidence>
<keyword evidence="2" id="KW-0723">Serine/threonine-protein kinase</keyword>
<evidence type="ECO:0000313" key="8">
    <source>
        <dbReference type="EMBL" id="KAI3861478.1"/>
    </source>
</evidence>
<organism evidence="8 9">
    <name type="scientific">Papaver atlanticum</name>
    <dbReference type="NCBI Taxonomy" id="357466"/>
    <lineage>
        <taxon>Eukaryota</taxon>
        <taxon>Viridiplantae</taxon>
        <taxon>Streptophyta</taxon>
        <taxon>Embryophyta</taxon>
        <taxon>Tracheophyta</taxon>
        <taxon>Spermatophyta</taxon>
        <taxon>Magnoliopsida</taxon>
        <taxon>Ranunculales</taxon>
        <taxon>Papaveraceae</taxon>
        <taxon>Papaveroideae</taxon>
        <taxon>Papaver</taxon>
    </lineage>
</organism>
<dbReference type="InterPro" id="IPR011009">
    <property type="entry name" value="Kinase-like_dom_sf"/>
</dbReference>
<dbReference type="PANTHER" id="PTHR43895">
    <property type="entry name" value="CALCIUM/CALMODULIN-DEPENDENT PROTEIN KINASE KINASE-RELATED"/>
    <property type="match status" value="1"/>
</dbReference>
<accession>A0AAD4S418</accession>
<evidence type="ECO:0000256" key="2">
    <source>
        <dbReference type="ARBA" id="ARBA00022527"/>
    </source>
</evidence>
<dbReference type="PANTHER" id="PTHR43895:SF65">
    <property type="entry name" value="CBL-INTERACTING PROTEIN KINASE 21"/>
    <property type="match status" value="1"/>
</dbReference>
<dbReference type="GO" id="GO:0004674">
    <property type="term" value="F:protein serine/threonine kinase activity"/>
    <property type="evidence" value="ECO:0007669"/>
    <property type="project" value="UniProtKB-KW"/>
</dbReference>
<keyword evidence="9" id="KW-1185">Reference proteome</keyword>
<dbReference type="InterPro" id="IPR004041">
    <property type="entry name" value="NAF_dom"/>
</dbReference>
<reference evidence="8" key="1">
    <citation type="submission" date="2022-04" db="EMBL/GenBank/DDBJ databases">
        <title>A functionally conserved STORR gene fusion in Papaver species that diverged 16.8 million years ago.</title>
        <authorList>
            <person name="Catania T."/>
        </authorList>
    </citation>
    <scope>NUCLEOTIDE SEQUENCE</scope>
    <source>
        <strain evidence="8">S-188037</strain>
    </source>
</reference>
<dbReference type="Gene3D" id="3.30.310.80">
    <property type="entry name" value="Kinase associated domain 1, KA1"/>
    <property type="match status" value="1"/>
</dbReference>
<evidence type="ECO:0000256" key="3">
    <source>
        <dbReference type="ARBA" id="ARBA00022679"/>
    </source>
</evidence>
<feature type="non-terminal residue" evidence="8">
    <location>
        <position position="146"/>
    </location>
</feature>
<keyword evidence="6" id="KW-0067">ATP-binding</keyword>
<evidence type="ECO:0000313" key="9">
    <source>
        <dbReference type="Proteomes" id="UP001202328"/>
    </source>
</evidence>
<evidence type="ECO:0000256" key="6">
    <source>
        <dbReference type="ARBA" id="ARBA00022840"/>
    </source>
</evidence>
<name>A0AAD4S418_9MAGN</name>
<keyword evidence="4" id="KW-0547">Nucleotide-binding</keyword>
<dbReference type="AlphaFoldDB" id="A0AAD4S418"/>